<dbReference type="InterPro" id="IPR011993">
    <property type="entry name" value="PH-like_dom_sf"/>
</dbReference>
<dbReference type="InterPro" id="IPR001849">
    <property type="entry name" value="PH_domain"/>
</dbReference>
<feature type="region of interest" description="Disordered" evidence="7">
    <location>
        <begin position="204"/>
        <end position="238"/>
    </location>
</feature>
<dbReference type="InterPro" id="IPR001394">
    <property type="entry name" value="Peptidase_C19_UCH"/>
</dbReference>
<dbReference type="InterPro" id="IPR000904">
    <property type="entry name" value="Sec7_dom"/>
</dbReference>
<dbReference type="FunFam" id="1.10.1000.11:FF:000004">
    <property type="entry name" value="PH and SEC7 domain-containing protein 2"/>
    <property type="match status" value="1"/>
</dbReference>
<keyword evidence="3" id="KW-0597">Phosphoprotein</keyword>
<dbReference type="GeneID" id="106536924"/>
<evidence type="ECO:0000256" key="1">
    <source>
        <dbReference type="ARBA" id="ARBA00004632"/>
    </source>
</evidence>
<accession>A0A2I4D0E3</accession>
<dbReference type="PANTHER" id="PTHR10663:SF334">
    <property type="entry name" value="PH AND SEC7 DOMAIN-CONTAINING PROTEIN 1"/>
    <property type="match status" value="1"/>
</dbReference>
<feature type="compositionally biased region" description="Basic and acidic residues" evidence="7">
    <location>
        <begin position="224"/>
        <end position="238"/>
    </location>
</feature>
<dbReference type="InterPro" id="IPR035999">
    <property type="entry name" value="Sec7_dom_sf"/>
</dbReference>
<evidence type="ECO:0000256" key="5">
    <source>
        <dbReference type="ARBA" id="ARBA00023136"/>
    </source>
</evidence>
<dbReference type="PROSITE" id="PS50190">
    <property type="entry name" value="SEC7"/>
    <property type="match status" value="1"/>
</dbReference>
<dbReference type="GO" id="GO:0004843">
    <property type="term" value="F:cysteine-type deubiquitinase activity"/>
    <property type="evidence" value="ECO:0007669"/>
    <property type="project" value="InterPro"/>
</dbReference>
<evidence type="ECO:0000256" key="2">
    <source>
        <dbReference type="ARBA" id="ARBA00022475"/>
    </source>
</evidence>
<dbReference type="FunFam" id="2.30.29.30:FF:000054">
    <property type="entry name" value="PH and SEC7 domain-containing protein 3"/>
    <property type="match status" value="1"/>
</dbReference>
<dbReference type="InterPro" id="IPR001605">
    <property type="entry name" value="PH_dom-spectrin-type"/>
</dbReference>
<keyword evidence="2" id="KW-1003">Cell membrane</keyword>
<dbReference type="PROSITE" id="PS50235">
    <property type="entry name" value="USP_3"/>
    <property type="match status" value="1"/>
</dbReference>
<dbReference type="SMART" id="SM00222">
    <property type="entry name" value="Sec7"/>
    <property type="match status" value="1"/>
</dbReference>
<sequence length="801" mass="89715">MGGGHYTAYAKNKDDGKWYNFDDSSVSPASEDQIVSKAGYVLFYQRQDTVKGTGYFALDRDEEEEEEEGVVSWASVRMLGDMQRQRATKEEDEVFSLLLKGTLEASSDTHGGLKSPISIGSPRRPSDSNLDSFSRHFENIMESHRAKGTSYSSLDSVDLLTSGSTSVFTFDLPTLTPEIQSQICESAKQIIELSFATLAHSEPLAHSATSRSEITLNTPGSGGFKDDPSPSVRSRLEKESWHHSILKEGFRKATSVPSLSSNTRERPATQPPELLSLQPGVAERLAPGGSDDALTNGLKPDLQAAKRLAKRLYNLDGFKKSDVARNLSKNNNFTQLVAQEYLSYFNFTGLTIDQALRSFLMQFALMGETQERERVLAHFSQRYRQCNPQTLSTEDSVHTLTCAIMLLNTDLHGNNVGKRMSCSQFISNLEGLNDGKDFPKDLLKTLYSSIKNDKLQWTIDEEELRKSVSELAEVRTDSASHTLKRLGTGGNPLVGVAQQADSELYKSGFLVRKAHADPDGKRTPRGKRGWKTFYVMLKGLVLYLQKDEYRSEQELSEEDVKNAVSIHHSLAMRAADYSKRPNVFYLRTADWRVFLFQAPNPEQMQSWITRINMVTAMFSAPPFPAAVGSQKRFSRPLLPGSNTKLSQEEQLKSHENRFRAVSSELVELIASTPDRKMKSREMEEQKLRKEYLEFEKTRYGTYAMLLRAKVASGDEDLSAFESRLFKDGGLQRAHSSPSLPQDAASKEKTRGTKTSKSLKVTSFSSLMSKSESGVKDAVRKQSDGENNQRAELQKQRSKQTE</sequence>
<dbReference type="InterPro" id="IPR028889">
    <property type="entry name" value="USP"/>
</dbReference>
<name>A0A2I4D0E3_AUSLI</name>
<dbReference type="OrthoDB" id="2157641at2759"/>
<dbReference type="KEGG" id="alim:106533817"/>
<dbReference type="RefSeq" id="XP_013889739.1">
    <property type="nucleotide sequence ID" value="XM_014034285.1"/>
</dbReference>
<feature type="domain" description="PH" evidence="8">
    <location>
        <begin position="503"/>
        <end position="616"/>
    </location>
</feature>
<keyword evidence="11" id="KW-1185">Reference proteome</keyword>
<evidence type="ECO:0000256" key="4">
    <source>
        <dbReference type="ARBA" id="ARBA00023054"/>
    </source>
</evidence>
<dbReference type="PRINTS" id="PR00683">
    <property type="entry name" value="SPECTRINPH"/>
</dbReference>
<dbReference type="PROSITE" id="PS50003">
    <property type="entry name" value="PH_DOMAIN"/>
    <property type="match status" value="1"/>
</dbReference>
<proteinExistence type="predicted"/>
<dbReference type="InterPro" id="IPR023394">
    <property type="entry name" value="Sec7_C_sf"/>
</dbReference>
<organism evidence="11 12">
    <name type="scientific">Austrofundulus limnaeus</name>
    <name type="common">Annual killifish</name>
    <dbReference type="NCBI Taxonomy" id="52670"/>
    <lineage>
        <taxon>Eukaryota</taxon>
        <taxon>Metazoa</taxon>
        <taxon>Chordata</taxon>
        <taxon>Craniata</taxon>
        <taxon>Vertebrata</taxon>
        <taxon>Euteleostomi</taxon>
        <taxon>Actinopterygii</taxon>
        <taxon>Neopterygii</taxon>
        <taxon>Teleostei</taxon>
        <taxon>Neoteleostei</taxon>
        <taxon>Acanthomorphata</taxon>
        <taxon>Ovalentaria</taxon>
        <taxon>Atherinomorphae</taxon>
        <taxon>Cyprinodontiformes</taxon>
        <taxon>Rivulidae</taxon>
        <taxon>Austrofundulus</taxon>
    </lineage>
</organism>
<dbReference type="SMART" id="SM00233">
    <property type="entry name" value="PH"/>
    <property type="match status" value="1"/>
</dbReference>
<gene>
    <name evidence="12" type="primary">LOC106533817</name>
    <name evidence="13" type="synonym">LOC106536924</name>
</gene>
<feature type="compositionally biased region" description="Basic and acidic residues" evidence="7">
    <location>
        <begin position="772"/>
        <end position="801"/>
    </location>
</feature>
<dbReference type="Pfam" id="PF15410">
    <property type="entry name" value="PH_9"/>
    <property type="match status" value="1"/>
</dbReference>
<dbReference type="SUPFAM" id="SSF54001">
    <property type="entry name" value="Cysteine proteinases"/>
    <property type="match status" value="1"/>
</dbReference>
<protein>
    <submittedName>
        <fullName evidence="12 13">PH and SEC7 domain-containing protein 1-like</fullName>
    </submittedName>
</protein>
<dbReference type="GO" id="GO:0032587">
    <property type="term" value="C:ruffle membrane"/>
    <property type="evidence" value="ECO:0007669"/>
    <property type="project" value="UniProtKB-SubCell"/>
</dbReference>
<dbReference type="Proteomes" id="UP000192220">
    <property type="component" value="Unplaced"/>
</dbReference>
<dbReference type="Gene3D" id="1.10.1000.11">
    <property type="entry name" value="Arf Nucleotide-binding Site Opener,domain 2"/>
    <property type="match status" value="1"/>
</dbReference>
<dbReference type="Gene3D" id="2.30.29.30">
    <property type="entry name" value="Pleckstrin-homology domain (PH domain)/Phosphotyrosine-binding domain (PTB)"/>
    <property type="match status" value="1"/>
</dbReference>
<dbReference type="GO" id="GO:0005543">
    <property type="term" value="F:phospholipid binding"/>
    <property type="evidence" value="ECO:0007669"/>
    <property type="project" value="InterPro"/>
</dbReference>
<evidence type="ECO:0000259" key="8">
    <source>
        <dbReference type="PROSITE" id="PS50003"/>
    </source>
</evidence>
<dbReference type="GO" id="GO:0032012">
    <property type="term" value="P:regulation of ARF protein signal transduction"/>
    <property type="evidence" value="ECO:0007669"/>
    <property type="project" value="InterPro"/>
</dbReference>
<feature type="compositionally biased region" description="Polar residues" evidence="7">
    <location>
        <begin position="207"/>
        <end position="219"/>
    </location>
</feature>
<evidence type="ECO:0000259" key="10">
    <source>
        <dbReference type="PROSITE" id="PS50235"/>
    </source>
</evidence>
<dbReference type="GeneID" id="106533817"/>
<dbReference type="KEGG" id="alim:106536924"/>
<dbReference type="CDD" id="cd00171">
    <property type="entry name" value="Sec7"/>
    <property type="match status" value="1"/>
</dbReference>
<dbReference type="PANTHER" id="PTHR10663">
    <property type="entry name" value="GUANYL-NUCLEOTIDE EXCHANGE FACTOR"/>
    <property type="match status" value="1"/>
</dbReference>
<dbReference type="Gene3D" id="3.90.70.10">
    <property type="entry name" value="Cysteine proteinases"/>
    <property type="match status" value="1"/>
</dbReference>
<dbReference type="InterPro" id="IPR038765">
    <property type="entry name" value="Papain-like_cys_pep_sf"/>
</dbReference>
<keyword evidence="6" id="KW-0966">Cell projection</keyword>
<dbReference type="GO" id="GO:0005085">
    <property type="term" value="F:guanyl-nucleotide exchange factor activity"/>
    <property type="evidence" value="ECO:0007669"/>
    <property type="project" value="InterPro"/>
</dbReference>
<dbReference type="Pfam" id="PF01369">
    <property type="entry name" value="Sec7"/>
    <property type="match status" value="1"/>
</dbReference>
<evidence type="ECO:0000256" key="7">
    <source>
        <dbReference type="SAM" id="MobiDB-lite"/>
    </source>
</evidence>
<reference evidence="12 13" key="1">
    <citation type="submission" date="2025-04" db="UniProtKB">
        <authorList>
            <consortium name="RefSeq"/>
        </authorList>
    </citation>
    <scope>IDENTIFICATION</scope>
</reference>
<keyword evidence="4" id="KW-0175">Coiled coil</keyword>
<feature type="compositionally biased region" description="Polar residues" evidence="7">
    <location>
        <begin position="752"/>
        <end position="771"/>
    </location>
</feature>
<evidence type="ECO:0000313" key="11">
    <source>
        <dbReference type="Proteomes" id="UP000192220"/>
    </source>
</evidence>
<dbReference type="RefSeq" id="XP_013885712.1">
    <property type="nucleotide sequence ID" value="XM_014030258.1"/>
</dbReference>
<evidence type="ECO:0000313" key="13">
    <source>
        <dbReference type="RefSeq" id="XP_013889739.1"/>
    </source>
</evidence>
<feature type="region of interest" description="Disordered" evidence="7">
    <location>
        <begin position="252"/>
        <end position="277"/>
    </location>
</feature>
<dbReference type="AlphaFoldDB" id="A0A2I4D0E3"/>
<feature type="region of interest" description="Disordered" evidence="7">
    <location>
        <begin position="728"/>
        <end position="801"/>
    </location>
</feature>
<keyword evidence="5" id="KW-0472">Membrane</keyword>
<feature type="region of interest" description="Disordered" evidence="7">
    <location>
        <begin position="106"/>
        <end position="132"/>
    </location>
</feature>
<feature type="domain" description="USP" evidence="10">
    <location>
        <begin position="1"/>
        <end position="47"/>
    </location>
</feature>
<dbReference type="InterPro" id="IPR041681">
    <property type="entry name" value="PH_9"/>
</dbReference>
<evidence type="ECO:0000259" key="9">
    <source>
        <dbReference type="PROSITE" id="PS50190"/>
    </source>
</evidence>
<comment type="subcellular location">
    <subcellularLocation>
        <location evidence="1">Cell projection</location>
        <location evidence="1">Ruffle membrane</location>
    </subcellularLocation>
</comment>
<dbReference type="Pfam" id="PF00443">
    <property type="entry name" value="UCH"/>
    <property type="match status" value="1"/>
</dbReference>
<dbReference type="CDD" id="cd13295">
    <property type="entry name" value="PH_EFA6"/>
    <property type="match status" value="1"/>
</dbReference>
<dbReference type="SUPFAM" id="SSF48425">
    <property type="entry name" value="Sec7 domain"/>
    <property type="match status" value="1"/>
</dbReference>
<dbReference type="GO" id="GO:0016579">
    <property type="term" value="P:protein deubiquitination"/>
    <property type="evidence" value="ECO:0007669"/>
    <property type="project" value="InterPro"/>
</dbReference>
<dbReference type="SUPFAM" id="SSF50729">
    <property type="entry name" value="PH domain-like"/>
    <property type="match status" value="1"/>
</dbReference>
<evidence type="ECO:0000313" key="12">
    <source>
        <dbReference type="RefSeq" id="XP_013885712.1"/>
    </source>
</evidence>
<evidence type="ECO:0000256" key="6">
    <source>
        <dbReference type="ARBA" id="ARBA00023273"/>
    </source>
</evidence>
<feature type="domain" description="SEC7" evidence="9">
    <location>
        <begin position="235"/>
        <end position="453"/>
    </location>
</feature>
<evidence type="ECO:0000256" key="3">
    <source>
        <dbReference type="ARBA" id="ARBA00022553"/>
    </source>
</evidence>